<dbReference type="AlphaFoldDB" id="A0A3Q2NSB8"/>
<reference evidence="4" key="1">
    <citation type="submission" date="2025-08" db="UniProtKB">
        <authorList>
            <consortium name="Ensembl"/>
        </authorList>
    </citation>
    <scope>IDENTIFICATION</scope>
</reference>
<feature type="region of interest" description="Disordered" evidence="2">
    <location>
        <begin position="293"/>
        <end position="318"/>
    </location>
</feature>
<accession>A0A3Q2NSB8</accession>
<dbReference type="SUPFAM" id="SSF56672">
    <property type="entry name" value="DNA/RNA polymerases"/>
    <property type="match status" value="1"/>
</dbReference>
<evidence type="ECO:0000256" key="1">
    <source>
        <dbReference type="PROSITE-ProRule" id="PRU00042"/>
    </source>
</evidence>
<dbReference type="Pfam" id="PF00078">
    <property type="entry name" value="RVT_1"/>
    <property type="match status" value="2"/>
</dbReference>
<keyword evidence="1" id="KW-0863">Zinc-finger</keyword>
<evidence type="ECO:0000313" key="4">
    <source>
        <dbReference type="Ensembl" id="ENSFHEP00000002069.1"/>
    </source>
</evidence>
<name>A0A3Q2NSB8_FUNHE</name>
<evidence type="ECO:0000256" key="2">
    <source>
        <dbReference type="SAM" id="MobiDB-lite"/>
    </source>
</evidence>
<protein>
    <recommendedName>
        <fullName evidence="3">C2H2-type domain-containing protein</fullName>
    </recommendedName>
</protein>
<dbReference type="Ensembl" id="ENSFHET00000012829.1">
    <property type="protein sequence ID" value="ENSFHEP00000002069.1"/>
    <property type="gene ID" value="ENSFHEG00000002865.1"/>
</dbReference>
<dbReference type="InterPro" id="IPR000477">
    <property type="entry name" value="RT_dom"/>
</dbReference>
<reference evidence="4" key="2">
    <citation type="submission" date="2025-09" db="UniProtKB">
        <authorList>
            <consortium name="Ensembl"/>
        </authorList>
    </citation>
    <scope>IDENTIFICATION</scope>
</reference>
<keyword evidence="1" id="KW-0862">Zinc</keyword>
<dbReference type="Proteomes" id="UP000265000">
    <property type="component" value="Unplaced"/>
</dbReference>
<dbReference type="GeneTree" id="ENSGT00400000024060"/>
<dbReference type="CDD" id="cd01650">
    <property type="entry name" value="RT_nLTR_like"/>
    <property type="match status" value="1"/>
</dbReference>
<evidence type="ECO:0000313" key="5">
    <source>
        <dbReference type="Proteomes" id="UP000265000"/>
    </source>
</evidence>
<proteinExistence type="predicted"/>
<keyword evidence="1" id="KW-0479">Metal-binding</keyword>
<dbReference type="STRING" id="8078.ENSFHEP00000002069"/>
<dbReference type="GO" id="GO:0008270">
    <property type="term" value="F:zinc ion binding"/>
    <property type="evidence" value="ECO:0007669"/>
    <property type="project" value="UniProtKB-KW"/>
</dbReference>
<feature type="compositionally biased region" description="Basic residues" evidence="2">
    <location>
        <begin position="301"/>
        <end position="318"/>
    </location>
</feature>
<sequence length="1045" mass="118327">MPKRRFGEAPLTSPRKKPRNKDKMFWSVDDVKHVTKIKGRLLLRSPNKVDCRPSTPVTTITRHVPRRKLFPTKEDDLCIIFLSTEPSWKRQMRNRSLRLPTSVTVGIRSPWTPQSCPLCKICLTTASYAASHMGRIHRARKIDYFCRKCGSLKYSLKSAAVHSAKCRLQKHSKQETGLFKCDYCPNAFASVRGRSLHMRRKHSGAMPTRIKLSDVLDDQAGKTRSYHSPELILESSCLNSSPSDDGVTRSMKETFEMVLSNESDNTRGLHPLHTTFKELMVYTKRLVKFFKRKANTPVKDQRRRNSGQNAKTKRSKRQSYRILQRLYARDKSAAEGTDGYAGLGTFQDLPATDNKLLIWPLTAEEVLSATKGMRKKSAPGPDMIKLSDLMSWDPLGSKLSTLFNTMLYIGKLPTCLKVSRTTLIPKTSTAAELRKVENWRPITISSVIVWILSNVLAKRMLEACPLHRSQKGFVGGRGCAENLMILKGLLLDGKRLRKPLAMVFVDLARAFDSVSHTHTRQVLHDRGVDETLISLFNMAMDPLLHYLERNGTSYELAGQQITSLAYADDLVLVSSSWRGMKRNLKILQEFLATTRLKVKISKCGGFFFQMKGSCRVLNQCEAWKIGDEPIPILGPNKVKYLVVQINPVGWLIPPDLVPSVMEMLNSFALPRITYAADVGMVKKGTLKLTDNLIRKAVKRWLHLEPSTADGLIYSRPREGGLGVVRLEDQIPMLQFRRVIGLIQAKDELCSNMAKSVVDHNRLNKLYRRVMGVSERKSDLNCEPDKIQIGDFTSLAWRRREFARWTRLKSQGRGILPFQEDRISNCWLKLPTSFQESEFILGLKLRTNTVPMPTSPSVRKAEQTKCRLCGKAAETLGHVISSCKVLQKNRMKNHNKICKLLAELAASKGWSVLSEKRLFSPEAGKGEPDLIMTKNKISLVADVALCYDNSQEYLSMMGELKKNKYIPFRGAIQAALGSDSVEFFGFPMGTKGKWHKGNFKLLDGLGFNKVQRTPLRRRFSRRMDSKSFYAAITNNFQALTSLSCLL</sequence>
<dbReference type="SMART" id="SM00355">
    <property type="entry name" value="ZnF_C2H2"/>
    <property type="match status" value="2"/>
</dbReference>
<keyword evidence="5" id="KW-1185">Reference proteome</keyword>
<evidence type="ECO:0000259" key="3">
    <source>
        <dbReference type="PROSITE" id="PS50157"/>
    </source>
</evidence>
<organism evidence="4 5">
    <name type="scientific">Fundulus heteroclitus</name>
    <name type="common">Killifish</name>
    <name type="synonym">Mummichog</name>
    <dbReference type="NCBI Taxonomy" id="8078"/>
    <lineage>
        <taxon>Eukaryota</taxon>
        <taxon>Metazoa</taxon>
        <taxon>Chordata</taxon>
        <taxon>Craniata</taxon>
        <taxon>Vertebrata</taxon>
        <taxon>Euteleostomi</taxon>
        <taxon>Actinopterygii</taxon>
        <taxon>Neopterygii</taxon>
        <taxon>Teleostei</taxon>
        <taxon>Neoteleostei</taxon>
        <taxon>Acanthomorphata</taxon>
        <taxon>Ovalentaria</taxon>
        <taxon>Atherinomorphae</taxon>
        <taxon>Cyprinodontiformes</taxon>
        <taxon>Fundulidae</taxon>
        <taxon>Fundulus</taxon>
    </lineage>
</organism>
<dbReference type="InterPro" id="IPR043502">
    <property type="entry name" value="DNA/RNA_pol_sf"/>
</dbReference>
<dbReference type="PANTHER" id="PTHR19446">
    <property type="entry name" value="REVERSE TRANSCRIPTASES"/>
    <property type="match status" value="1"/>
</dbReference>
<feature type="domain" description="C2H2-type" evidence="3">
    <location>
        <begin position="179"/>
        <end position="207"/>
    </location>
</feature>
<feature type="region of interest" description="Disordered" evidence="2">
    <location>
        <begin position="1"/>
        <end position="21"/>
    </location>
</feature>
<dbReference type="InterPro" id="IPR013087">
    <property type="entry name" value="Znf_C2H2_type"/>
</dbReference>
<dbReference type="PROSITE" id="PS00028">
    <property type="entry name" value="ZINC_FINGER_C2H2_1"/>
    <property type="match status" value="1"/>
</dbReference>
<dbReference type="PROSITE" id="PS50157">
    <property type="entry name" value="ZINC_FINGER_C2H2_2"/>
    <property type="match status" value="1"/>
</dbReference>